<sequence>MDSLTPVLVQGTDQIGDAAPDQDRDLPSGTATRTEAVESTGLATRSFAFPALDPGPSSSGLPSGSQFDYFYLDDIKQEQLDSDEFEQEEIDYEEDGEEGSGDFSEESDFSPTQSEEESSDSSFGEAPPAKRARKQQPLKKKQNSVSVANWLQGGASHSRDGRGWTRDLKNVPVHDFEGCLPYGPTMERPPDDSPLAYFVSFFPMSLFSQIARYTNIAGQSNPNFSKNTTPAEIKAWVGIRMIQGVHSNINNDDDWSTHPGLRNNLVASTMTRARFNIISEHLACTNPIKLAQKAQGQKDSLLAPVKLIWNTVNKACRANYNPRRELCLDEVLIKTNCRKPFFPQRQAELGSNIYAVCESRTGYLLRMMAHSESGHKRLEVPLQIMQPFLGRYHQLFCRTQYTSTTLAKDLLVNQTYLCGTVSLSSKGLPDDCYTRKNKSSIMKMMLKAPRGTTHTWQQGQMTMVVYRDVKVMPLLSTCHQGKRDPLKDFITRNVRKKGTSEVTSTSIPAPTQLIDFMKFKSGVEHSNQLRSYQSCNRHFRAWKKVFFLLIDVARVNAWICYKALTEGSLSMPLNHRMFTVNIATALIAGFAEGTPAYQADVPPVPAINGPNHVCIRMKVKNPKTCVQCRRTGRKTKNGNSIMTRTGCVSCNIHLCRGHCFLEFHSAAE</sequence>
<dbReference type="PANTHER" id="PTHR46599:SF3">
    <property type="entry name" value="PIGGYBAC TRANSPOSABLE ELEMENT-DERIVED PROTEIN 4"/>
    <property type="match status" value="1"/>
</dbReference>
<feature type="compositionally biased region" description="Low complexity" evidence="1">
    <location>
        <begin position="54"/>
        <end position="65"/>
    </location>
</feature>
<dbReference type="RefSeq" id="XP_022089634.1">
    <property type="nucleotide sequence ID" value="XM_022233942.1"/>
</dbReference>
<dbReference type="KEGG" id="aplc:110978696"/>
<evidence type="ECO:0000313" key="3">
    <source>
        <dbReference type="Proteomes" id="UP000694845"/>
    </source>
</evidence>
<feature type="compositionally biased region" description="Basic residues" evidence="1">
    <location>
        <begin position="130"/>
        <end position="142"/>
    </location>
</feature>
<dbReference type="OrthoDB" id="6150568at2759"/>
<keyword evidence="3" id="KW-1185">Reference proteome</keyword>
<dbReference type="AlphaFoldDB" id="A0A8B7YB41"/>
<gene>
    <name evidence="4 5 6 7 8 9" type="primary">LOC110978696</name>
</gene>
<organism evidence="3 5">
    <name type="scientific">Acanthaster planci</name>
    <name type="common">Crown-of-thorns starfish</name>
    <dbReference type="NCBI Taxonomy" id="133434"/>
    <lineage>
        <taxon>Eukaryota</taxon>
        <taxon>Metazoa</taxon>
        <taxon>Echinodermata</taxon>
        <taxon>Eleutherozoa</taxon>
        <taxon>Asterozoa</taxon>
        <taxon>Asteroidea</taxon>
        <taxon>Valvatacea</taxon>
        <taxon>Valvatida</taxon>
        <taxon>Acanthasteridae</taxon>
        <taxon>Acanthaster</taxon>
    </lineage>
</organism>
<dbReference type="RefSeq" id="XP_022089626.1">
    <property type="nucleotide sequence ID" value="XM_022233934.1"/>
</dbReference>
<dbReference type="PANTHER" id="PTHR46599">
    <property type="entry name" value="PIGGYBAC TRANSPOSABLE ELEMENT-DERIVED PROTEIN 4"/>
    <property type="match status" value="1"/>
</dbReference>
<dbReference type="InterPro" id="IPR029526">
    <property type="entry name" value="PGBD"/>
</dbReference>
<dbReference type="OMA" id="AINIMMG"/>
<dbReference type="Proteomes" id="UP000694845">
    <property type="component" value="Unplaced"/>
</dbReference>
<feature type="compositionally biased region" description="Basic and acidic residues" evidence="1">
    <location>
        <begin position="157"/>
        <end position="166"/>
    </location>
</feature>
<name>A0A8B7YB41_ACAPL</name>
<evidence type="ECO:0000313" key="8">
    <source>
        <dbReference type="RefSeq" id="XP_022089626.1"/>
    </source>
</evidence>
<evidence type="ECO:0000259" key="2">
    <source>
        <dbReference type="Pfam" id="PF13843"/>
    </source>
</evidence>
<dbReference type="Pfam" id="PF13843">
    <property type="entry name" value="DDE_Tnp_1_7"/>
    <property type="match status" value="1"/>
</dbReference>
<protein>
    <submittedName>
        <fullName evidence="4 5">PiggyBac transposable element-derived protein 4-like</fullName>
    </submittedName>
</protein>
<proteinExistence type="predicted"/>
<dbReference type="RefSeq" id="XP_022089593.1">
    <property type="nucleotide sequence ID" value="XM_022233901.1"/>
</dbReference>
<dbReference type="RefSeq" id="XP_022089619.1">
    <property type="nucleotide sequence ID" value="XM_022233927.1"/>
</dbReference>
<evidence type="ECO:0000313" key="4">
    <source>
        <dbReference type="RefSeq" id="XP_022089593.1"/>
    </source>
</evidence>
<evidence type="ECO:0000313" key="6">
    <source>
        <dbReference type="RefSeq" id="XP_022089609.1"/>
    </source>
</evidence>
<feature type="compositionally biased region" description="Acidic residues" evidence="1">
    <location>
        <begin position="80"/>
        <end position="119"/>
    </location>
</feature>
<feature type="region of interest" description="Disordered" evidence="1">
    <location>
        <begin position="1"/>
        <end position="166"/>
    </location>
</feature>
<dbReference type="RefSeq" id="XP_022089609.1">
    <property type="nucleotide sequence ID" value="XM_022233917.1"/>
</dbReference>
<accession>A0A8B7YB41</accession>
<reference evidence="4 5" key="1">
    <citation type="submission" date="2025-04" db="UniProtKB">
        <authorList>
            <consortium name="RefSeq"/>
        </authorList>
    </citation>
    <scope>IDENTIFICATION</scope>
</reference>
<evidence type="ECO:0000256" key="1">
    <source>
        <dbReference type="SAM" id="MobiDB-lite"/>
    </source>
</evidence>
<evidence type="ECO:0000313" key="9">
    <source>
        <dbReference type="RefSeq" id="XP_022089634.1"/>
    </source>
</evidence>
<evidence type="ECO:0000313" key="7">
    <source>
        <dbReference type="RefSeq" id="XP_022089619.1"/>
    </source>
</evidence>
<feature type="domain" description="PiggyBac transposable element-derived protein" evidence="2">
    <location>
        <begin position="193"/>
        <end position="558"/>
    </location>
</feature>
<dbReference type="RefSeq" id="XP_022089600.1">
    <property type="nucleotide sequence ID" value="XM_022233908.1"/>
</dbReference>
<dbReference type="GeneID" id="110978696"/>
<evidence type="ECO:0000313" key="5">
    <source>
        <dbReference type="RefSeq" id="XP_022089600.1"/>
    </source>
</evidence>